<sequence>MEEDCLQLKPYLRKRFRLDKLGMNRDDGKPAAIRYSFRQKDPENMIMRTARELHVRVESQSAHSIEIGSEGQRKHLSEQGSQFSERI</sequence>
<comment type="caution">
    <text evidence="2">The sequence shown here is derived from an EMBL/GenBank/DDBJ whole genome shotgun (WGS) entry which is preliminary data.</text>
</comment>
<dbReference type="AlphaFoldDB" id="A0ABD2PW47"/>
<evidence type="ECO:0000313" key="2">
    <source>
        <dbReference type="EMBL" id="KAL3311671.1"/>
    </source>
</evidence>
<dbReference type="EMBL" id="JBJKFK010002077">
    <property type="protein sequence ID" value="KAL3311671.1"/>
    <property type="molecule type" value="Genomic_DNA"/>
</dbReference>
<accession>A0ABD2PW47</accession>
<gene>
    <name evidence="2" type="ORF">Ciccas_009743</name>
</gene>
<organism evidence="2 3">
    <name type="scientific">Cichlidogyrus casuarinus</name>
    <dbReference type="NCBI Taxonomy" id="1844966"/>
    <lineage>
        <taxon>Eukaryota</taxon>
        <taxon>Metazoa</taxon>
        <taxon>Spiralia</taxon>
        <taxon>Lophotrochozoa</taxon>
        <taxon>Platyhelminthes</taxon>
        <taxon>Monogenea</taxon>
        <taxon>Monopisthocotylea</taxon>
        <taxon>Dactylogyridea</taxon>
        <taxon>Ancyrocephalidae</taxon>
        <taxon>Cichlidogyrus</taxon>
    </lineage>
</organism>
<name>A0ABD2PW47_9PLAT</name>
<evidence type="ECO:0000313" key="3">
    <source>
        <dbReference type="Proteomes" id="UP001626550"/>
    </source>
</evidence>
<protein>
    <submittedName>
        <fullName evidence="2">Uncharacterized protein</fullName>
    </submittedName>
</protein>
<feature type="region of interest" description="Disordered" evidence="1">
    <location>
        <begin position="60"/>
        <end position="87"/>
    </location>
</feature>
<dbReference type="Proteomes" id="UP001626550">
    <property type="component" value="Unassembled WGS sequence"/>
</dbReference>
<evidence type="ECO:0000256" key="1">
    <source>
        <dbReference type="SAM" id="MobiDB-lite"/>
    </source>
</evidence>
<reference evidence="2 3" key="1">
    <citation type="submission" date="2024-11" db="EMBL/GenBank/DDBJ databases">
        <title>Adaptive evolution of stress response genes in parasites aligns with host niche diversity.</title>
        <authorList>
            <person name="Hahn C."/>
            <person name="Resl P."/>
        </authorList>
    </citation>
    <scope>NUCLEOTIDE SEQUENCE [LARGE SCALE GENOMIC DNA]</scope>
    <source>
        <strain evidence="2">EGGRZ-B1_66</strain>
        <tissue evidence="2">Body</tissue>
    </source>
</reference>
<keyword evidence="3" id="KW-1185">Reference proteome</keyword>
<feature type="compositionally biased region" description="Polar residues" evidence="1">
    <location>
        <begin position="78"/>
        <end position="87"/>
    </location>
</feature>
<proteinExistence type="predicted"/>